<dbReference type="InterPro" id="IPR056179">
    <property type="entry name" value="DHQS_C"/>
</dbReference>
<evidence type="ECO:0000259" key="11">
    <source>
        <dbReference type="Pfam" id="PF24621"/>
    </source>
</evidence>
<keyword evidence="3" id="KW-0479">Metal-binding</keyword>
<dbReference type="AlphaFoldDB" id="A0A1F7IR62"/>
<comment type="cofactor">
    <cofactor evidence="1">
        <name>NAD(+)</name>
        <dbReference type="ChEBI" id="CHEBI:57540"/>
    </cofactor>
</comment>
<keyword evidence="7" id="KW-0456">Lyase</keyword>
<reference evidence="12 13" key="1">
    <citation type="journal article" date="2016" name="Nat. Commun.">
        <title>Thousands of microbial genomes shed light on interconnected biogeochemical processes in an aquifer system.</title>
        <authorList>
            <person name="Anantharaman K."/>
            <person name="Brown C.T."/>
            <person name="Hug L.A."/>
            <person name="Sharon I."/>
            <person name="Castelle C.J."/>
            <person name="Probst A.J."/>
            <person name="Thomas B.C."/>
            <person name="Singh A."/>
            <person name="Wilkins M.J."/>
            <person name="Karaoz U."/>
            <person name="Brodie E.L."/>
            <person name="Williams K.H."/>
            <person name="Hubbard S.S."/>
            <person name="Banfield J.F."/>
        </authorList>
    </citation>
    <scope>NUCLEOTIDE SEQUENCE [LARGE SCALE GENOMIC DNA]</scope>
</reference>
<dbReference type="CDD" id="cd08195">
    <property type="entry name" value="DHQS"/>
    <property type="match status" value="1"/>
</dbReference>
<feature type="domain" description="3-dehydroquinate synthase N-terminal" evidence="10">
    <location>
        <begin position="64"/>
        <end position="175"/>
    </location>
</feature>
<dbReference type="GO" id="GO:0046872">
    <property type="term" value="F:metal ion binding"/>
    <property type="evidence" value="ECO:0007669"/>
    <property type="project" value="UniProtKB-KW"/>
</dbReference>
<dbReference type="InterPro" id="IPR050071">
    <property type="entry name" value="Dehydroquinate_synthase"/>
</dbReference>
<dbReference type="Gene3D" id="1.20.1090.10">
    <property type="entry name" value="Dehydroquinate synthase-like - alpha domain"/>
    <property type="match status" value="1"/>
</dbReference>
<dbReference type="Pfam" id="PF24621">
    <property type="entry name" value="DHQS_C"/>
    <property type="match status" value="1"/>
</dbReference>
<name>A0A1F7IR62_9BACT</name>
<evidence type="ECO:0000256" key="5">
    <source>
        <dbReference type="ARBA" id="ARBA00022833"/>
    </source>
</evidence>
<evidence type="ECO:0000313" key="13">
    <source>
        <dbReference type="Proteomes" id="UP000177141"/>
    </source>
</evidence>
<dbReference type="GO" id="GO:0009073">
    <property type="term" value="P:aromatic amino acid family biosynthetic process"/>
    <property type="evidence" value="ECO:0007669"/>
    <property type="project" value="InterPro"/>
</dbReference>
<dbReference type="GO" id="GO:0009423">
    <property type="term" value="P:chorismate biosynthetic process"/>
    <property type="evidence" value="ECO:0007669"/>
    <property type="project" value="UniProtKB-UniRule"/>
</dbReference>
<comment type="caution">
    <text evidence="12">The sequence shown here is derived from an EMBL/GenBank/DDBJ whole genome shotgun (WGS) entry which is preliminary data.</text>
</comment>
<dbReference type="EMBL" id="MGAL01000048">
    <property type="protein sequence ID" value="OGK45812.1"/>
    <property type="molecule type" value="Genomic_DNA"/>
</dbReference>
<evidence type="ECO:0000256" key="4">
    <source>
        <dbReference type="ARBA" id="ARBA00022741"/>
    </source>
</evidence>
<evidence type="ECO:0000256" key="2">
    <source>
        <dbReference type="ARBA" id="ARBA00001941"/>
    </source>
</evidence>
<keyword evidence="6" id="KW-0520">NAD</keyword>
<dbReference type="STRING" id="1802061.A3A93_01185"/>
<dbReference type="Gene3D" id="3.40.50.1970">
    <property type="match status" value="1"/>
</dbReference>
<evidence type="ECO:0000256" key="3">
    <source>
        <dbReference type="ARBA" id="ARBA00022723"/>
    </source>
</evidence>
<dbReference type="NCBIfam" id="TIGR01357">
    <property type="entry name" value="aroB"/>
    <property type="match status" value="1"/>
</dbReference>
<dbReference type="Proteomes" id="UP000177141">
    <property type="component" value="Unassembled WGS sequence"/>
</dbReference>
<proteinExistence type="predicted"/>
<evidence type="ECO:0000256" key="6">
    <source>
        <dbReference type="ARBA" id="ARBA00023027"/>
    </source>
</evidence>
<dbReference type="InterPro" id="IPR030963">
    <property type="entry name" value="DHQ_synth_fam"/>
</dbReference>
<accession>A0A1F7IR62</accession>
<evidence type="ECO:0000256" key="9">
    <source>
        <dbReference type="NCBIfam" id="TIGR01357"/>
    </source>
</evidence>
<dbReference type="GO" id="GO:0005737">
    <property type="term" value="C:cytoplasm"/>
    <property type="evidence" value="ECO:0007669"/>
    <property type="project" value="InterPro"/>
</dbReference>
<dbReference type="SUPFAM" id="SSF56796">
    <property type="entry name" value="Dehydroquinate synthase-like"/>
    <property type="match status" value="1"/>
</dbReference>
<keyword evidence="4" id="KW-0547">Nucleotide-binding</keyword>
<dbReference type="Pfam" id="PF01761">
    <property type="entry name" value="DHQ_synthase"/>
    <property type="match status" value="1"/>
</dbReference>
<evidence type="ECO:0000256" key="7">
    <source>
        <dbReference type="ARBA" id="ARBA00023239"/>
    </source>
</evidence>
<dbReference type="PANTHER" id="PTHR43622">
    <property type="entry name" value="3-DEHYDROQUINATE SYNTHASE"/>
    <property type="match status" value="1"/>
</dbReference>
<keyword evidence="5" id="KW-0862">Zinc</keyword>
<evidence type="ECO:0000256" key="8">
    <source>
        <dbReference type="ARBA" id="ARBA00023285"/>
    </source>
</evidence>
<comment type="cofactor">
    <cofactor evidence="2">
        <name>Co(2+)</name>
        <dbReference type="ChEBI" id="CHEBI:48828"/>
    </cofactor>
</comment>
<evidence type="ECO:0000259" key="10">
    <source>
        <dbReference type="Pfam" id="PF01761"/>
    </source>
</evidence>
<evidence type="ECO:0000256" key="1">
    <source>
        <dbReference type="ARBA" id="ARBA00001911"/>
    </source>
</evidence>
<dbReference type="EC" id="4.2.3.4" evidence="9"/>
<protein>
    <recommendedName>
        <fullName evidence="9">3-dehydroquinate synthase</fullName>
        <ecNumber evidence="9">4.2.3.4</ecNumber>
    </recommendedName>
</protein>
<dbReference type="GO" id="GO:0003856">
    <property type="term" value="F:3-dehydroquinate synthase activity"/>
    <property type="evidence" value="ECO:0007669"/>
    <property type="project" value="UniProtKB-UniRule"/>
</dbReference>
<dbReference type="InterPro" id="IPR016037">
    <property type="entry name" value="DHQ_synth_AroB"/>
</dbReference>
<organism evidence="12 13">
    <name type="scientific">Candidatus Roizmanbacteria bacterium RIFCSPLOWO2_01_FULL_38_12</name>
    <dbReference type="NCBI Taxonomy" id="1802061"/>
    <lineage>
        <taxon>Bacteria</taxon>
        <taxon>Candidatus Roizmaniibacteriota</taxon>
    </lineage>
</organism>
<dbReference type="PANTHER" id="PTHR43622:SF1">
    <property type="entry name" value="3-DEHYDROQUINATE SYNTHASE"/>
    <property type="match status" value="1"/>
</dbReference>
<dbReference type="InterPro" id="IPR030960">
    <property type="entry name" value="DHQS/DOIS_N"/>
</dbReference>
<evidence type="ECO:0000313" key="12">
    <source>
        <dbReference type="EMBL" id="OGK45812.1"/>
    </source>
</evidence>
<keyword evidence="8" id="KW-0170">Cobalt</keyword>
<feature type="domain" description="3-dehydroquinate synthase C-terminal" evidence="11">
    <location>
        <begin position="177"/>
        <end position="321"/>
    </location>
</feature>
<sequence length="356" mass="39653">MEKVQICIFKKTFNYPVFIGSKILKQIGEFVDIDRYSSVNLISDNTVYGLHGKNLSIKKANVFTFSSGESSKNLQTVKGAYEFLAEKNVDRHGLIINMGGGVVADLGGFVASTYLRGIDFINIPTTVEAMVDASFGGKNGVNLGHYKNYVGTFNQPKAVVADIDTLKTMPKRSFIQGFAEVIKHGLIQDKFYFFRVTKKRPNQFSQKELVEIIAESVRIKGEIVQQDERETGLRKLLNFGHTVGHAIESQSFKSKNPLFHGEAVAIGMVAEAKISADLGMINEKDFKIIERAIADFGLPTRYESGVSVDEVVTLLEKDKKSQHGKIKWTLLSAIGVGDYNIQFDDKFVREGIQYVL</sequence>
<dbReference type="PIRSF" id="PIRSF001455">
    <property type="entry name" value="DHQ_synth"/>
    <property type="match status" value="1"/>
</dbReference>
<dbReference type="GO" id="GO:0000166">
    <property type="term" value="F:nucleotide binding"/>
    <property type="evidence" value="ECO:0007669"/>
    <property type="project" value="UniProtKB-KW"/>
</dbReference>
<gene>
    <name evidence="12" type="ORF">A3A93_01185</name>
</gene>